<evidence type="ECO:0000256" key="2">
    <source>
        <dbReference type="ARBA" id="ARBA00022737"/>
    </source>
</evidence>
<dbReference type="OrthoDB" id="1722345at2759"/>
<sequence length="293" mass="31672">MPYSPPPGLEPSAVMVRVLNPADPSLPAFLEACRSKTGDVAVVSQLASGRDRNDGSLTWGLTDAFKAGRLDIARCLLELGVKWHAGTMYYVDSVEAVKLLIEFGFCVNDPWPFGNVILPTVVARNDEAFVRYLLSQGANPNLGPPLCPQERHSYEIRPMQNSGAALDAAAAYSTPEMFALLVAHGADISNASPLHSAARAGFDAPPGSRIPMMEYLVGIGLDVNAVDDAVRSGEGVWGTPLFCTIKPGRVQEAKGLLEKGADPERRVSWVDMTVREYATRSKANEKVDLMRPY</sequence>
<dbReference type="Gene3D" id="1.25.40.20">
    <property type="entry name" value="Ankyrin repeat-containing domain"/>
    <property type="match status" value="1"/>
</dbReference>
<evidence type="ECO:0000313" key="6">
    <source>
        <dbReference type="Proteomes" id="UP000799750"/>
    </source>
</evidence>
<dbReference type="InterPro" id="IPR051573">
    <property type="entry name" value="Ankyrin-SOCS_box_domain"/>
</dbReference>
<organism evidence="5 6">
    <name type="scientific">Lophium mytilinum</name>
    <dbReference type="NCBI Taxonomy" id="390894"/>
    <lineage>
        <taxon>Eukaryota</taxon>
        <taxon>Fungi</taxon>
        <taxon>Dikarya</taxon>
        <taxon>Ascomycota</taxon>
        <taxon>Pezizomycotina</taxon>
        <taxon>Dothideomycetes</taxon>
        <taxon>Pleosporomycetidae</taxon>
        <taxon>Mytilinidiales</taxon>
        <taxon>Mytilinidiaceae</taxon>
        <taxon>Lophium</taxon>
    </lineage>
</organism>
<evidence type="ECO:0000256" key="4">
    <source>
        <dbReference type="PROSITE-ProRule" id="PRU00023"/>
    </source>
</evidence>
<evidence type="ECO:0000256" key="1">
    <source>
        <dbReference type="ARBA" id="ARBA00005949"/>
    </source>
</evidence>
<dbReference type="SMART" id="SM00248">
    <property type="entry name" value="ANK"/>
    <property type="match status" value="3"/>
</dbReference>
<dbReference type="GO" id="GO:0045732">
    <property type="term" value="P:positive regulation of protein catabolic process"/>
    <property type="evidence" value="ECO:0007669"/>
    <property type="project" value="TreeGrafter"/>
</dbReference>
<proteinExistence type="inferred from homology"/>
<evidence type="ECO:0000256" key="3">
    <source>
        <dbReference type="ARBA" id="ARBA00023043"/>
    </source>
</evidence>
<comment type="similarity">
    <text evidence="1">Belongs to the ankyrin SOCS box (ASB) family.</text>
</comment>
<feature type="repeat" description="ANK" evidence="4">
    <location>
        <begin position="189"/>
        <end position="228"/>
    </location>
</feature>
<dbReference type="EMBL" id="MU004181">
    <property type="protein sequence ID" value="KAF2503133.1"/>
    <property type="molecule type" value="Genomic_DNA"/>
</dbReference>
<dbReference type="PANTHER" id="PTHR24136:SF15">
    <property type="entry name" value="ANK_REP_REGION DOMAIN-CONTAINING PROTEIN"/>
    <property type="match status" value="1"/>
</dbReference>
<dbReference type="GO" id="GO:0016567">
    <property type="term" value="P:protein ubiquitination"/>
    <property type="evidence" value="ECO:0007669"/>
    <property type="project" value="TreeGrafter"/>
</dbReference>
<protein>
    <submittedName>
        <fullName evidence="5">Ankyrin</fullName>
    </submittedName>
</protein>
<gene>
    <name evidence="5" type="ORF">BU16DRAFT_30117</name>
</gene>
<dbReference type="InterPro" id="IPR036770">
    <property type="entry name" value="Ankyrin_rpt-contain_sf"/>
</dbReference>
<keyword evidence="2" id="KW-0677">Repeat</keyword>
<keyword evidence="3 4" id="KW-0040">ANK repeat</keyword>
<dbReference type="PANTHER" id="PTHR24136">
    <property type="entry name" value="SOWAH (DROSOPHILA) HOMOLOG"/>
    <property type="match status" value="1"/>
</dbReference>
<dbReference type="PROSITE" id="PS50088">
    <property type="entry name" value="ANK_REPEAT"/>
    <property type="match status" value="1"/>
</dbReference>
<dbReference type="SUPFAM" id="SSF48403">
    <property type="entry name" value="Ankyrin repeat"/>
    <property type="match status" value="1"/>
</dbReference>
<dbReference type="Proteomes" id="UP000799750">
    <property type="component" value="Unassembled WGS sequence"/>
</dbReference>
<name>A0A6A6RHD1_9PEZI</name>
<reference evidence="5" key="1">
    <citation type="journal article" date="2020" name="Stud. Mycol.">
        <title>101 Dothideomycetes genomes: a test case for predicting lifestyles and emergence of pathogens.</title>
        <authorList>
            <person name="Haridas S."/>
            <person name="Albert R."/>
            <person name="Binder M."/>
            <person name="Bloem J."/>
            <person name="Labutti K."/>
            <person name="Salamov A."/>
            <person name="Andreopoulos B."/>
            <person name="Baker S."/>
            <person name="Barry K."/>
            <person name="Bills G."/>
            <person name="Bluhm B."/>
            <person name="Cannon C."/>
            <person name="Castanera R."/>
            <person name="Culley D."/>
            <person name="Daum C."/>
            <person name="Ezra D."/>
            <person name="Gonzalez J."/>
            <person name="Henrissat B."/>
            <person name="Kuo A."/>
            <person name="Liang C."/>
            <person name="Lipzen A."/>
            <person name="Lutzoni F."/>
            <person name="Magnuson J."/>
            <person name="Mondo S."/>
            <person name="Nolan M."/>
            <person name="Ohm R."/>
            <person name="Pangilinan J."/>
            <person name="Park H.-J."/>
            <person name="Ramirez L."/>
            <person name="Alfaro M."/>
            <person name="Sun H."/>
            <person name="Tritt A."/>
            <person name="Yoshinaga Y."/>
            <person name="Zwiers L.-H."/>
            <person name="Turgeon B."/>
            <person name="Goodwin S."/>
            <person name="Spatafora J."/>
            <person name="Crous P."/>
            <person name="Grigoriev I."/>
        </authorList>
    </citation>
    <scope>NUCLEOTIDE SEQUENCE</scope>
    <source>
        <strain evidence="5">CBS 269.34</strain>
    </source>
</reference>
<accession>A0A6A6RHD1</accession>
<dbReference type="InterPro" id="IPR002110">
    <property type="entry name" value="Ankyrin_rpt"/>
</dbReference>
<keyword evidence="6" id="KW-1185">Reference proteome</keyword>
<dbReference type="AlphaFoldDB" id="A0A6A6RHD1"/>
<evidence type="ECO:0000313" key="5">
    <source>
        <dbReference type="EMBL" id="KAF2503133.1"/>
    </source>
</evidence>